<dbReference type="Gene3D" id="2.40.128.20">
    <property type="match status" value="1"/>
</dbReference>
<comment type="caution">
    <text evidence="1">The sequence shown here is derived from an EMBL/GenBank/DDBJ whole genome shotgun (WGS) entry which is preliminary data.</text>
</comment>
<dbReference type="InterPro" id="IPR015231">
    <property type="entry name" value="DUF1934"/>
</dbReference>
<dbReference type="RefSeq" id="WP_035195449.1">
    <property type="nucleotide sequence ID" value="NZ_JJRY01000007.1"/>
</dbReference>
<dbReference type="OrthoDB" id="2352933at2"/>
<evidence type="ECO:0008006" key="3">
    <source>
        <dbReference type="Google" id="ProtNLM"/>
    </source>
</evidence>
<evidence type="ECO:0000313" key="2">
    <source>
        <dbReference type="Proteomes" id="UP000027936"/>
    </source>
</evidence>
<dbReference type="AlphaFoldDB" id="A0A072NLW6"/>
<accession>A0A072NLW6</accession>
<dbReference type="InterPro" id="IPR012674">
    <property type="entry name" value="Calycin"/>
</dbReference>
<name>A0A072NLW6_SCHAZ</name>
<protein>
    <recommendedName>
        <fullName evidence="3">DUF1934 domain-containing protein</fullName>
    </recommendedName>
</protein>
<gene>
    <name evidence="1" type="ORF">M670_02087</name>
</gene>
<proteinExistence type="predicted"/>
<organism evidence="1 2">
    <name type="scientific">Schinkia azotoformans MEV2011</name>
    <dbReference type="NCBI Taxonomy" id="1348973"/>
    <lineage>
        <taxon>Bacteria</taxon>
        <taxon>Bacillati</taxon>
        <taxon>Bacillota</taxon>
        <taxon>Bacilli</taxon>
        <taxon>Bacillales</taxon>
        <taxon>Bacillaceae</taxon>
        <taxon>Calidifontibacillus/Schinkia group</taxon>
        <taxon>Schinkia</taxon>
    </lineage>
</organism>
<sequence length="148" mass="16837">MAENESAKIPIRLKLVTEIRDGAGRKELLTIEEEGTLYSKEDATFLAYKEMMENVGQISNVIKVKGDEVSIMRSGGVSMRQTYKKGATTSGSYQSPYGMMEMVAKTENIDFINRIDSRKAKLILSYQLQMQGEWVGRHRLTFMIEKIE</sequence>
<dbReference type="SUPFAM" id="SSF50814">
    <property type="entry name" value="Lipocalins"/>
    <property type="match status" value="1"/>
</dbReference>
<reference evidence="1 2" key="1">
    <citation type="submission" date="2014-04" db="EMBL/GenBank/DDBJ databases">
        <title>Draft genome sequence of Bacillus azotoformans MEV2011, a (co-) denitrifying strain unable to grow in the presence of oxygen.</title>
        <authorList>
            <person name="Nielsen M."/>
            <person name="Schreiber L."/>
            <person name="Finster K."/>
            <person name="Schramm A."/>
        </authorList>
    </citation>
    <scope>NUCLEOTIDE SEQUENCE [LARGE SCALE GENOMIC DNA]</scope>
    <source>
        <strain evidence="1 2">MEV2011</strain>
    </source>
</reference>
<dbReference type="Proteomes" id="UP000027936">
    <property type="component" value="Unassembled WGS sequence"/>
</dbReference>
<dbReference type="PATRIC" id="fig|1348973.3.peg.2022"/>
<dbReference type="EMBL" id="JJRY01000007">
    <property type="protein sequence ID" value="KEF38461.1"/>
    <property type="molecule type" value="Genomic_DNA"/>
</dbReference>
<dbReference type="Pfam" id="PF09148">
    <property type="entry name" value="DUF1934"/>
    <property type="match status" value="1"/>
</dbReference>
<evidence type="ECO:0000313" key="1">
    <source>
        <dbReference type="EMBL" id="KEF38461.1"/>
    </source>
</evidence>